<sequence length="111" mass="12135">MMKMVPFAIQQSEQDGVYTLKLSGELDLSVVPQLQKSLQHVLERTDVALSLHLGGLTYIDSTGIGIIVSILKARDAINAPFYVQEIPSSIRRLFDLTGLSGYLKEGTEAQG</sequence>
<dbReference type="Gene3D" id="3.30.750.24">
    <property type="entry name" value="STAS domain"/>
    <property type="match status" value="1"/>
</dbReference>
<comment type="caution">
    <text evidence="4">The sequence shown here is derived from an EMBL/GenBank/DDBJ whole genome shotgun (WGS) entry which is preliminary data.</text>
</comment>
<feature type="domain" description="STAS" evidence="3">
    <location>
        <begin position="7"/>
        <end position="111"/>
    </location>
</feature>
<protein>
    <recommendedName>
        <fullName evidence="2">Anti-sigma factor antagonist</fullName>
    </recommendedName>
</protein>
<dbReference type="SUPFAM" id="SSF52091">
    <property type="entry name" value="SpoIIaa-like"/>
    <property type="match status" value="1"/>
</dbReference>
<dbReference type="NCBIfam" id="TIGR00377">
    <property type="entry name" value="ant_ant_sig"/>
    <property type="match status" value="1"/>
</dbReference>
<dbReference type="GO" id="GO:0043856">
    <property type="term" value="F:anti-sigma factor antagonist activity"/>
    <property type="evidence" value="ECO:0007669"/>
    <property type="project" value="InterPro"/>
</dbReference>
<dbReference type="CDD" id="cd07043">
    <property type="entry name" value="STAS_anti-anti-sigma_factors"/>
    <property type="match status" value="1"/>
</dbReference>
<dbReference type="Pfam" id="PF01740">
    <property type="entry name" value="STAS"/>
    <property type="match status" value="1"/>
</dbReference>
<dbReference type="PANTHER" id="PTHR33495:SF2">
    <property type="entry name" value="ANTI-SIGMA FACTOR ANTAGONIST TM_1081-RELATED"/>
    <property type="match status" value="1"/>
</dbReference>
<dbReference type="STRING" id="1844972.A7K91_18895"/>
<dbReference type="AlphaFoldDB" id="A0A1A5YQZ9"/>
<reference evidence="4 5" key="1">
    <citation type="submission" date="2016-05" db="EMBL/GenBank/DDBJ databases">
        <title>Paenibacillus oryzae. sp. nov., isolated from the rice root.</title>
        <authorList>
            <person name="Zhang J."/>
            <person name="Zhang X."/>
        </authorList>
    </citation>
    <scope>NUCLEOTIDE SEQUENCE [LARGE SCALE GENOMIC DNA]</scope>
    <source>
        <strain evidence="4 5">1DrF-4</strain>
    </source>
</reference>
<dbReference type="InterPro" id="IPR002645">
    <property type="entry name" value="STAS_dom"/>
</dbReference>
<dbReference type="Proteomes" id="UP000092024">
    <property type="component" value="Unassembled WGS sequence"/>
</dbReference>
<keyword evidence="5" id="KW-1185">Reference proteome</keyword>
<accession>A0A1A5YQZ9</accession>
<evidence type="ECO:0000256" key="1">
    <source>
        <dbReference type="ARBA" id="ARBA00009013"/>
    </source>
</evidence>
<comment type="similarity">
    <text evidence="1 2">Belongs to the anti-sigma-factor antagonist family.</text>
</comment>
<proteinExistence type="inferred from homology"/>
<evidence type="ECO:0000259" key="3">
    <source>
        <dbReference type="PROSITE" id="PS50801"/>
    </source>
</evidence>
<dbReference type="RefSeq" id="WP_068679968.1">
    <property type="nucleotide sequence ID" value="NZ_LYPA01000030.1"/>
</dbReference>
<evidence type="ECO:0000313" key="5">
    <source>
        <dbReference type="Proteomes" id="UP000092024"/>
    </source>
</evidence>
<gene>
    <name evidence="4" type="ORF">A7K91_18895</name>
</gene>
<organism evidence="4 5">
    <name type="scientific">Paenibacillus oryzae</name>
    <dbReference type="NCBI Taxonomy" id="1844972"/>
    <lineage>
        <taxon>Bacteria</taxon>
        <taxon>Bacillati</taxon>
        <taxon>Bacillota</taxon>
        <taxon>Bacilli</taxon>
        <taxon>Bacillales</taxon>
        <taxon>Paenibacillaceae</taxon>
        <taxon>Paenibacillus</taxon>
    </lineage>
</organism>
<name>A0A1A5YQZ9_9BACL</name>
<evidence type="ECO:0000313" key="4">
    <source>
        <dbReference type="EMBL" id="OBR67998.1"/>
    </source>
</evidence>
<dbReference type="PANTHER" id="PTHR33495">
    <property type="entry name" value="ANTI-SIGMA FACTOR ANTAGONIST TM_1081-RELATED-RELATED"/>
    <property type="match status" value="1"/>
</dbReference>
<dbReference type="InterPro" id="IPR036513">
    <property type="entry name" value="STAS_dom_sf"/>
</dbReference>
<dbReference type="EMBL" id="LYPA01000030">
    <property type="protein sequence ID" value="OBR67998.1"/>
    <property type="molecule type" value="Genomic_DNA"/>
</dbReference>
<evidence type="ECO:0000256" key="2">
    <source>
        <dbReference type="RuleBase" id="RU003749"/>
    </source>
</evidence>
<dbReference type="InterPro" id="IPR003658">
    <property type="entry name" value="Anti-sigma_ant"/>
</dbReference>
<dbReference type="PROSITE" id="PS50801">
    <property type="entry name" value="STAS"/>
    <property type="match status" value="1"/>
</dbReference>